<reference evidence="2 3" key="1">
    <citation type="submission" date="2016-05" db="EMBL/GenBank/DDBJ databases">
        <title>Genomic and physiological characterization of Planctopirus sp. isolated from fresh water lake.</title>
        <authorList>
            <person name="Subhash Y."/>
            <person name="Ramana C."/>
        </authorList>
    </citation>
    <scope>NUCLEOTIDE SEQUENCE [LARGE SCALE GENOMIC DNA]</scope>
    <source>
        <strain evidence="2 3">JC280</strain>
    </source>
</reference>
<feature type="transmembrane region" description="Helical" evidence="1">
    <location>
        <begin position="44"/>
        <end position="64"/>
    </location>
</feature>
<evidence type="ECO:0000256" key="1">
    <source>
        <dbReference type="SAM" id="Phobius"/>
    </source>
</evidence>
<comment type="caution">
    <text evidence="2">The sequence shown here is derived from an EMBL/GenBank/DDBJ whole genome shotgun (WGS) entry which is preliminary data.</text>
</comment>
<keyword evidence="1" id="KW-0472">Membrane</keyword>
<accession>A0A1C3E758</accession>
<dbReference type="EMBL" id="LYDR01000144">
    <property type="protein sequence ID" value="ODA29076.1"/>
    <property type="molecule type" value="Genomic_DNA"/>
</dbReference>
<sequence length="132" mass="15341">MPRPREVYTFTHAVLLTGMVAGAAAFMYAARHKNDDLVWFMEHWGLYIGMVATVGMFLLGLSLIGKPIYDDETHQEREAEHNRAVFEWNRKSPEERAIIIAARQNELLQLTQILQNNTIIQNQEQAKPKRRY</sequence>
<gene>
    <name evidence="2" type="ORF">A6X21_09675</name>
</gene>
<organism evidence="2 3">
    <name type="scientific">Planctopirus hydrillae</name>
    <dbReference type="NCBI Taxonomy" id="1841610"/>
    <lineage>
        <taxon>Bacteria</taxon>
        <taxon>Pseudomonadati</taxon>
        <taxon>Planctomycetota</taxon>
        <taxon>Planctomycetia</taxon>
        <taxon>Planctomycetales</taxon>
        <taxon>Planctomycetaceae</taxon>
        <taxon>Planctopirus</taxon>
    </lineage>
</organism>
<protein>
    <submittedName>
        <fullName evidence="2">Uncharacterized protein</fullName>
    </submittedName>
</protein>
<dbReference type="AlphaFoldDB" id="A0A1C3E758"/>
<evidence type="ECO:0000313" key="3">
    <source>
        <dbReference type="Proteomes" id="UP000094828"/>
    </source>
</evidence>
<dbReference type="STRING" id="1841610.A6X21_09675"/>
<dbReference type="RefSeq" id="WP_068850295.1">
    <property type="nucleotide sequence ID" value="NZ_LYDR01000144.1"/>
</dbReference>
<keyword evidence="3" id="KW-1185">Reference proteome</keyword>
<feature type="transmembrane region" description="Helical" evidence="1">
    <location>
        <begin position="7"/>
        <end position="29"/>
    </location>
</feature>
<name>A0A1C3E758_9PLAN</name>
<keyword evidence="1" id="KW-0812">Transmembrane</keyword>
<keyword evidence="1" id="KW-1133">Transmembrane helix</keyword>
<dbReference type="Proteomes" id="UP000094828">
    <property type="component" value="Unassembled WGS sequence"/>
</dbReference>
<evidence type="ECO:0000313" key="2">
    <source>
        <dbReference type="EMBL" id="ODA29076.1"/>
    </source>
</evidence>
<proteinExistence type="predicted"/>